<keyword evidence="2" id="KW-1185">Reference proteome</keyword>
<evidence type="ECO:0000313" key="2">
    <source>
        <dbReference type="Proteomes" id="UP001227268"/>
    </source>
</evidence>
<dbReference type="EMBL" id="JASBWT010000003">
    <property type="protein sequence ID" value="KAJ9106162.1"/>
    <property type="molecule type" value="Genomic_DNA"/>
</dbReference>
<gene>
    <name evidence="1" type="ORF">QFC21_001305</name>
</gene>
<dbReference type="Proteomes" id="UP001227268">
    <property type="component" value="Unassembled WGS sequence"/>
</dbReference>
<reference evidence="1" key="1">
    <citation type="submission" date="2023-04" db="EMBL/GenBank/DDBJ databases">
        <title>Draft Genome sequencing of Naganishia species isolated from polar environments using Oxford Nanopore Technology.</title>
        <authorList>
            <person name="Leo P."/>
            <person name="Venkateswaran K."/>
        </authorList>
    </citation>
    <scope>NUCLEOTIDE SEQUENCE</scope>
    <source>
        <strain evidence="1">MNA-CCFEE 5423</strain>
    </source>
</reference>
<sequence>MSARLWPAKQSILPILPTTAVTARLNLNCHKLNHPTKVHLWKDQLAEDDVKIKVAQEHVLSRRKDHTIPTRWSLYRSLIRNARQLDRLFASQAAPPPPPTSDAPVNVDGNSSEVMVRDVRSRWNRNKATQGYQRVRDWLSLEYKLLEDMEYSLQGEDVALDRIFKKRSSLLERVAASRQARHERKHKLKLVKSVIRKRIPRVHPSFLAPTLFNIALPRMKPQPLSLSMMINDRIKRRDQRRENQERHRRWAHDMLLEEEFYRDLGISGPNGDAIGYNPSGQTRSGKRPRRHHRNDTDDISFADRHFNHATLIGRYFERDAARAATTYTAEMISAVRNARTKREQRRQRLAAERNVRKHSDLGYT</sequence>
<protein>
    <submittedName>
        <fullName evidence="1">Uncharacterized protein</fullName>
    </submittedName>
</protein>
<evidence type="ECO:0000313" key="1">
    <source>
        <dbReference type="EMBL" id="KAJ9106162.1"/>
    </source>
</evidence>
<comment type="caution">
    <text evidence="1">The sequence shown here is derived from an EMBL/GenBank/DDBJ whole genome shotgun (WGS) entry which is preliminary data.</text>
</comment>
<accession>A0ACC2W3H2</accession>
<organism evidence="1 2">
    <name type="scientific">Naganishia friedmannii</name>
    <dbReference type="NCBI Taxonomy" id="89922"/>
    <lineage>
        <taxon>Eukaryota</taxon>
        <taxon>Fungi</taxon>
        <taxon>Dikarya</taxon>
        <taxon>Basidiomycota</taxon>
        <taxon>Agaricomycotina</taxon>
        <taxon>Tremellomycetes</taxon>
        <taxon>Filobasidiales</taxon>
        <taxon>Filobasidiaceae</taxon>
        <taxon>Naganishia</taxon>
    </lineage>
</organism>
<name>A0ACC2W3H2_9TREE</name>
<proteinExistence type="predicted"/>